<name>A0A5N5WZV7_9EURO</name>
<dbReference type="EMBL" id="ML732216">
    <property type="protein sequence ID" value="KAB8074076.1"/>
    <property type="molecule type" value="Genomic_DNA"/>
</dbReference>
<reference evidence="1 2" key="1">
    <citation type="submission" date="2019-04" db="EMBL/GenBank/DDBJ databases">
        <title>Friends and foes A comparative genomics study of 23 Aspergillus species from section Flavi.</title>
        <authorList>
            <consortium name="DOE Joint Genome Institute"/>
            <person name="Kjaerbolling I."/>
            <person name="Vesth T."/>
            <person name="Frisvad J.C."/>
            <person name="Nybo J.L."/>
            <person name="Theobald S."/>
            <person name="Kildgaard S."/>
            <person name="Isbrandt T."/>
            <person name="Kuo A."/>
            <person name="Sato A."/>
            <person name="Lyhne E.K."/>
            <person name="Kogle M.E."/>
            <person name="Wiebenga A."/>
            <person name="Kun R.S."/>
            <person name="Lubbers R.J."/>
            <person name="Makela M.R."/>
            <person name="Barry K."/>
            <person name="Chovatia M."/>
            <person name="Clum A."/>
            <person name="Daum C."/>
            <person name="Haridas S."/>
            <person name="He G."/>
            <person name="LaButti K."/>
            <person name="Lipzen A."/>
            <person name="Mondo S."/>
            <person name="Riley R."/>
            <person name="Salamov A."/>
            <person name="Simmons B.A."/>
            <person name="Magnuson J.K."/>
            <person name="Henrissat B."/>
            <person name="Mortensen U.H."/>
            <person name="Larsen T.O."/>
            <person name="Devries R.P."/>
            <person name="Grigoriev I.V."/>
            <person name="Machida M."/>
            <person name="Baker S.E."/>
            <person name="Andersen M.R."/>
        </authorList>
    </citation>
    <scope>NUCLEOTIDE SEQUENCE [LARGE SCALE GENOMIC DNA]</scope>
    <source>
        <strain evidence="1 2">CBS 151.66</strain>
    </source>
</reference>
<dbReference type="OrthoDB" id="5427780at2759"/>
<protein>
    <submittedName>
        <fullName evidence="1">Uncharacterized protein</fullName>
    </submittedName>
</protein>
<proteinExistence type="predicted"/>
<evidence type="ECO:0000313" key="2">
    <source>
        <dbReference type="Proteomes" id="UP000326565"/>
    </source>
</evidence>
<organism evidence="1 2">
    <name type="scientific">Aspergillus leporis</name>
    <dbReference type="NCBI Taxonomy" id="41062"/>
    <lineage>
        <taxon>Eukaryota</taxon>
        <taxon>Fungi</taxon>
        <taxon>Dikarya</taxon>
        <taxon>Ascomycota</taxon>
        <taxon>Pezizomycotina</taxon>
        <taxon>Eurotiomycetes</taxon>
        <taxon>Eurotiomycetidae</taxon>
        <taxon>Eurotiales</taxon>
        <taxon>Aspergillaceae</taxon>
        <taxon>Aspergillus</taxon>
        <taxon>Aspergillus subgen. Circumdati</taxon>
    </lineage>
</organism>
<keyword evidence="2" id="KW-1185">Reference proteome</keyword>
<accession>A0A5N5WZV7</accession>
<sequence>MNNKPVEDLKERWLSLRDGRSAETVAKLTEKLANYYYSSWRPWYNGKTERHVSFHDPLTTDGYQTDNGHIASRPLRVFYIAEDLDMEDVLLLHTIAAEWEKEKWLAVSDRFNGKTGRSITPEQAKSVIVL</sequence>
<gene>
    <name evidence="1" type="ORF">BDV29DRAFT_157022</name>
</gene>
<evidence type="ECO:0000313" key="1">
    <source>
        <dbReference type="EMBL" id="KAB8074076.1"/>
    </source>
</evidence>
<dbReference type="Proteomes" id="UP000326565">
    <property type="component" value="Unassembled WGS sequence"/>
</dbReference>
<dbReference type="AlphaFoldDB" id="A0A5N5WZV7"/>